<organism evidence="2 3">
    <name type="scientific">Agromyces terreus</name>
    <dbReference type="NCBI Taxonomy" id="424795"/>
    <lineage>
        <taxon>Bacteria</taxon>
        <taxon>Bacillati</taxon>
        <taxon>Actinomycetota</taxon>
        <taxon>Actinomycetes</taxon>
        <taxon>Micrococcales</taxon>
        <taxon>Microbacteriaceae</taxon>
        <taxon>Agromyces</taxon>
    </lineage>
</organism>
<dbReference type="Gene3D" id="1.20.120.20">
    <property type="entry name" value="Apolipoprotein"/>
    <property type="match status" value="1"/>
</dbReference>
<feature type="region of interest" description="Disordered" evidence="1">
    <location>
        <begin position="126"/>
        <end position="156"/>
    </location>
</feature>
<feature type="region of interest" description="Disordered" evidence="1">
    <location>
        <begin position="76"/>
        <end position="103"/>
    </location>
</feature>
<dbReference type="EMBL" id="JAMZDY010000001">
    <property type="protein sequence ID" value="MCP2370212.1"/>
    <property type="molecule type" value="Genomic_DNA"/>
</dbReference>
<evidence type="ECO:0000313" key="3">
    <source>
        <dbReference type="Proteomes" id="UP001139722"/>
    </source>
</evidence>
<keyword evidence="3" id="KW-1185">Reference proteome</keyword>
<reference evidence="2" key="1">
    <citation type="submission" date="2022-06" db="EMBL/GenBank/DDBJ databases">
        <title>Sequencing the genomes of 1000 actinobacteria strains.</title>
        <authorList>
            <person name="Klenk H.-P."/>
        </authorList>
    </citation>
    <scope>NUCLEOTIDE SEQUENCE</scope>
    <source>
        <strain evidence="2">DSM 22016</strain>
    </source>
</reference>
<proteinExistence type="predicted"/>
<comment type="caution">
    <text evidence="2">The sequence shown here is derived from an EMBL/GenBank/DDBJ whole genome shotgun (WGS) entry which is preliminary data.</text>
</comment>
<dbReference type="RefSeq" id="WP_156998598.1">
    <property type="nucleotide sequence ID" value="NZ_BAAANU010000023.1"/>
</dbReference>
<dbReference type="OrthoDB" id="5125216at2"/>
<evidence type="ECO:0000256" key="1">
    <source>
        <dbReference type="SAM" id="MobiDB-lite"/>
    </source>
</evidence>
<evidence type="ECO:0000313" key="2">
    <source>
        <dbReference type="EMBL" id="MCP2370212.1"/>
    </source>
</evidence>
<gene>
    <name evidence="2" type="ORF">BJ978_000888</name>
</gene>
<sequence>MKGKVLFVVGLGVGYVLGTRAGRQRYEQIKEAAESVWNTPTVQSGVTTVKDFAMARVGDVSDTVLDGVKNLIGTATKGSGATRQDVKSAARSAKSNVTKAADAARDAIDDTAAKLESAIDDASDIAAESAAPKKAAPKKAAPKSAASKPRTSKSGS</sequence>
<dbReference type="AlphaFoldDB" id="A0A9X2KE33"/>
<name>A0A9X2KE33_9MICO</name>
<dbReference type="Proteomes" id="UP001139722">
    <property type="component" value="Unassembled WGS sequence"/>
</dbReference>
<protein>
    <submittedName>
        <fullName evidence="2">Type IV secretory pathway TrbL component</fullName>
    </submittedName>
</protein>
<accession>A0A9X2KE33</accession>